<dbReference type="Proteomes" id="UP000034772">
    <property type="component" value="Unassembled WGS sequence"/>
</dbReference>
<feature type="domain" description="GIY-YIG" evidence="1">
    <location>
        <begin position="1"/>
        <end position="81"/>
    </location>
</feature>
<accession>A0A0G1TZR0</accession>
<dbReference type="InterPro" id="IPR000305">
    <property type="entry name" value="GIY-YIG_endonuc"/>
</dbReference>
<organism evidence="2 3">
    <name type="scientific">Candidatus Beckwithbacteria bacterium GW2011_GWC2_47_9</name>
    <dbReference type="NCBI Taxonomy" id="1618373"/>
    <lineage>
        <taxon>Bacteria</taxon>
        <taxon>Candidatus Beckwithiibacteriota</taxon>
    </lineage>
</organism>
<name>A0A0G1TZR0_9BACT</name>
<reference evidence="2 3" key="1">
    <citation type="journal article" date="2015" name="Nature">
        <title>rRNA introns, odd ribosomes, and small enigmatic genomes across a large radiation of phyla.</title>
        <authorList>
            <person name="Brown C.T."/>
            <person name="Hug L.A."/>
            <person name="Thomas B.C."/>
            <person name="Sharon I."/>
            <person name="Castelle C.J."/>
            <person name="Singh A."/>
            <person name="Wilkins M.J."/>
            <person name="Williams K.H."/>
            <person name="Banfield J.F."/>
        </authorList>
    </citation>
    <scope>NUCLEOTIDE SEQUENCE [LARGE SCALE GENOMIC DNA]</scope>
</reference>
<protein>
    <recommendedName>
        <fullName evidence="1">GIY-YIG domain-containing protein</fullName>
    </recommendedName>
</protein>
<gene>
    <name evidence="2" type="ORF">UY17_C0022G0003</name>
</gene>
<dbReference type="Gene3D" id="3.40.1440.10">
    <property type="entry name" value="GIY-YIG endonuclease"/>
    <property type="match status" value="1"/>
</dbReference>
<dbReference type="AlphaFoldDB" id="A0A0G1TZR0"/>
<dbReference type="PROSITE" id="PS50164">
    <property type="entry name" value="GIY_YIG"/>
    <property type="match status" value="1"/>
</dbReference>
<evidence type="ECO:0000313" key="2">
    <source>
        <dbReference type="EMBL" id="KKU87289.1"/>
    </source>
</evidence>
<sequence>MVCVYILFSSATNKFYIGSSRNGNALIRLAAHNSGETKSTKYGKPRSVIFEEKLETYLETYTEARKKENFLKSGVRREWIKENFGNLKK</sequence>
<dbReference type="SUPFAM" id="SSF82771">
    <property type="entry name" value="GIY-YIG endonuclease"/>
    <property type="match status" value="1"/>
</dbReference>
<dbReference type="EMBL" id="LCOZ01000022">
    <property type="protein sequence ID" value="KKU87289.1"/>
    <property type="molecule type" value="Genomic_DNA"/>
</dbReference>
<proteinExistence type="predicted"/>
<evidence type="ECO:0000313" key="3">
    <source>
        <dbReference type="Proteomes" id="UP000034772"/>
    </source>
</evidence>
<dbReference type="InterPro" id="IPR035901">
    <property type="entry name" value="GIY-YIG_endonuc_sf"/>
</dbReference>
<dbReference type="Pfam" id="PF01541">
    <property type="entry name" value="GIY-YIG"/>
    <property type="match status" value="1"/>
</dbReference>
<comment type="caution">
    <text evidence="2">The sequence shown here is derived from an EMBL/GenBank/DDBJ whole genome shotgun (WGS) entry which is preliminary data.</text>
</comment>
<evidence type="ECO:0000259" key="1">
    <source>
        <dbReference type="PROSITE" id="PS50164"/>
    </source>
</evidence>